<evidence type="ECO:0000259" key="1">
    <source>
        <dbReference type="Pfam" id="PF13737"/>
    </source>
</evidence>
<dbReference type="InterPro" id="IPR025668">
    <property type="entry name" value="Tnp_DDE_dom"/>
</dbReference>
<reference evidence="3" key="1">
    <citation type="submission" date="2017-04" db="EMBL/GenBank/DDBJ databases">
        <title>Genome evolution of the luminous symbionts of deep sea anglerfish.</title>
        <authorList>
            <person name="Hendry T.A."/>
        </authorList>
    </citation>
    <scope>NUCLEOTIDE SEQUENCE [LARGE SCALE GENOMIC DNA]</scope>
</reference>
<dbReference type="RefSeq" id="WP_097357137.1">
    <property type="nucleotide sequence ID" value="NZ_CAWNJE010000007.1"/>
</dbReference>
<evidence type="ECO:0000313" key="3">
    <source>
        <dbReference type="Proteomes" id="UP000219020"/>
    </source>
</evidence>
<dbReference type="AlphaFoldDB" id="A0A2A5T097"/>
<name>A0A2A5T097_9GAMM</name>
<sequence length="65" mass="7263">MALSKASGSSWPWVYILDTEIETVLMVKGISKLPLRGLKGFLNLVFTLMNVPLKYPTYTCISNVL</sequence>
<protein>
    <recommendedName>
        <fullName evidence="1">Transposase DDE domain-containing protein</fullName>
    </recommendedName>
</protein>
<dbReference type="Proteomes" id="UP000219020">
    <property type="component" value="Unassembled WGS sequence"/>
</dbReference>
<proteinExistence type="predicted"/>
<organism evidence="2 3">
    <name type="scientific">Candidatus Enterovibrio escicola</name>
    <dbReference type="NCBI Taxonomy" id="1927127"/>
    <lineage>
        <taxon>Bacteria</taxon>
        <taxon>Pseudomonadati</taxon>
        <taxon>Pseudomonadota</taxon>
        <taxon>Gammaproteobacteria</taxon>
        <taxon>Vibrionales</taxon>
        <taxon>Vibrionaceae</taxon>
        <taxon>Enterovibrio</taxon>
    </lineage>
</organism>
<accession>A0A2A5T097</accession>
<keyword evidence="3" id="KW-1185">Reference proteome</keyword>
<dbReference type="EMBL" id="NBYY01000033">
    <property type="protein sequence ID" value="PCS21585.1"/>
    <property type="molecule type" value="Genomic_DNA"/>
</dbReference>
<dbReference type="Pfam" id="PF13737">
    <property type="entry name" value="DDE_Tnp_1_5"/>
    <property type="match status" value="1"/>
</dbReference>
<comment type="caution">
    <text evidence="2">The sequence shown here is derived from an EMBL/GenBank/DDBJ whole genome shotgun (WGS) entry which is preliminary data.</text>
</comment>
<feature type="domain" description="Transposase DDE" evidence="1">
    <location>
        <begin position="10"/>
        <end position="62"/>
    </location>
</feature>
<gene>
    <name evidence="2" type="ORF">BTN49_2834</name>
</gene>
<evidence type="ECO:0000313" key="2">
    <source>
        <dbReference type="EMBL" id="PCS21585.1"/>
    </source>
</evidence>